<protein>
    <submittedName>
        <fullName evidence="1">Uncharacterized protein</fullName>
    </submittedName>
</protein>
<gene>
    <name evidence="1" type="ORF">BJ138DRAFT_1116158</name>
</gene>
<dbReference type="Proteomes" id="UP000790377">
    <property type="component" value="Unassembled WGS sequence"/>
</dbReference>
<comment type="caution">
    <text evidence="1">The sequence shown here is derived from an EMBL/GenBank/DDBJ whole genome shotgun (WGS) entry which is preliminary data.</text>
</comment>
<proteinExistence type="predicted"/>
<accession>A0ACB8A3Z2</accession>
<name>A0ACB8A3Z2_9AGAM</name>
<dbReference type="EMBL" id="MU267848">
    <property type="protein sequence ID" value="KAH7908085.1"/>
    <property type="molecule type" value="Genomic_DNA"/>
</dbReference>
<organism evidence="1 2">
    <name type="scientific">Hygrophoropsis aurantiaca</name>
    <dbReference type="NCBI Taxonomy" id="72124"/>
    <lineage>
        <taxon>Eukaryota</taxon>
        <taxon>Fungi</taxon>
        <taxon>Dikarya</taxon>
        <taxon>Basidiomycota</taxon>
        <taxon>Agaricomycotina</taxon>
        <taxon>Agaricomycetes</taxon>
        <taxon>Agaricomycetidae</taxon>
        <taxon>Boletales</taxon>
        <taxon>Coniophorineae</taxon>
        <taxon>Hygrophoropsidaceae</taxon>
        <taxon>Hygrophoropsis</taxon>
    </lineage>
</organism>
<keyword evidence="2" id="KW-1185">Reference proteome</keyword>
<reference evidence="1" key="1">
    <citation type="journal article" date="2021" name="New Phytol.">
        <title>Evolutionary innovations through gain and loss of genes in the ectomycorrhizal Boletales.</title>
        <authorList>
            <person name="Wu G."/>
            <person name="Miyauchi S."/>
            <person name="Morin E."/>
            <person name="Kuo A."/>
            <person name="Drula E."/>
            <person name="Varga T."/>
            <person name="Kohler A."/>
            <person name="Feng B."/>
            <person name="Cao Y."/>
            <person name="Lipzen A."/>
            <person name="Daum C."/>
            <person name="Hundley H."/>
            <person name="Pangilinan J."/>
            <person name="Johnson J."/>
            <person name="Barry K."/>
            <person name="LaButti K."/>
            <person name="Ng V."/>
            <person name="Ahrendt S."/>
            <person name="Min B."/>
            <person name="Choi I.G."/>
            <person name="Park H."/>
            <person name="Plett J.M."/>
            <person name="Magnuson J."/>
            <person name="Spatafora J.W."/>
            <person name="Nagy L.G."/>
            <person name="Henrissat B."/>
            <person name="Grigoriev I.V."/>
            <person name="Yang Z.L."/>
            <person name="Xu J."/>
            <person name="Martin F.M."/>
        </authorList>
    </citation>
    <scope>NUCLEOTIDE SEQUENCE</scope>
    <source>
        <strain evidence="1">ATCC 28755</strain>
    </source>
</reference>
<sequence>MYLAYIWAENIFLLTMQAILVIRVYALFNQSKKLLIFLATFYALQATAVFVLSALEFNNRAQLEYVASVGPAIGSVVQDVSVNSSSAFLRLGEGSTILSVVFDTVLLFFSLWAFVRHTFEAKTLNGGWSINLLVRTLVADHLVYFVCYLIWLSLSLATTYVTEATVSNAMLDMLYVFNALAAVAGPRMVIGLRAMENKTRGEGGTLEGEVSTIRFGVREPPTQSVSVMEQGDEFRATDENV</sequence>
<evidence type="ECO:0000313" key="1">
    <source>
        <dbReference type="EMBL" id="KAH7908085.1"/>
    </source>
</evidence>
<evidence type="ECO:0000313" key="2">
    <source>
        <dbReference type="Proteomes" id="UP000790377"/>
    </source>
</evidence>